<evidence type="ECO:0000256" key="2">
    <source>
        <dbReference type="SAM" id="SignalP"/>
    </source>
</evidence>
<dbReference type="Pfam" id="PF07833">
    <property type="entry name" value="Cu_amine_oxidN1"/>
    <property type="match status" value="1"/>
</dbReference>
<dbReference type="AlphaFoldDB" id="A0A0B5ATS0"/>
<dbReference type="SUPFAM" id="SSF55383">
    <property type="entry name" value="Copper amine oxidase, domain N"/>
    <property type="match status" value="2"/>
</dbReference>
<dbReference type="Gene3D" id="3.30.457.10">
    <property type="entry name" value="Copper amine oxidase-like, N-terminal domain"/>
    <property type="match status" value="1"/>
</dbReference>
<dbReference type="InterPro" id="IPR012854">
    <property type="entry name" value="Cu_amine_oxidase-like_N"/>
</dbReference>
<dbReference type="OrthoDB" id="2379109at2"/>
<feature type="domain" description="Copper amine oxidase-like N-terminal" evidence="3">
    <location>
        <begin position="428"/>
        <end position="529"/>
    </location>
</feature>
<gene>
    <name evidence="4" type="ORF">JMA_41640</name>
</gene>
<keyword evidence="2" id="KW-0732">Signal</keyword>
<feature type="signal peptide" evidence="2">
    <location>
        <begin position="1"/>
        <end position="25"/>
    </location>
</feature>
<keyword evidence="5" id="KW-1185">Reference proteome</keyword>
<proteinExistence type="predicted"/>
<feature type="region of interest" description="Disordered" evidence="1">
    <location>
        <begin position="194"/>
        <end position="234"/>
    </location>
</feature>
<protein>
    <recommendedName>
        <fullName evidence="3">Copper amine oxidase-like N-terminal domain-containing protein</fullName>
    </recommendedName>
</protein>
<reference evidence="4 5" key="1">
    <citation type="submission" date="2014-08" db="EMBL/GenBank/DDBJ databases">
        <title>Complete genome of a marine bacteria Jeotgalibacillus malaysiensis.</title>
        <authorList>
            <person name="Yaakop A.S."/>
            <person name="Chan K.-G."/>
            <person name="Goh K.M."/>
        </authorList>
    </citation>
    <scope>NUCLEOTIDE SEQUENCE [LARGE SCALE GENOMIC DNA]</scope>
    <source>
        <strain evidence="4 5">D5</strain>
        <plasmid evidence="5">Plasmid</plasmid>
    </source>
</reference>
<dbReference type="InterPro" id="IPR036582">
    <property type="entry name" value="Mao_N_sf"/>
</dbReference>
<evidence type="ECO:0000313" key="5">
    <source>
        <dbReference type="Proteomes" id="UP000031449"/>
    </source>
</evidence>
<keyword evidence="4" id="KW-0614">Plasmid</keyword>
<accession>A0A0B5ATS0</accession>
<evidence type="ECO:0000256" key="1">
    <source>
        <dbReference type="SAM" id="MobiDB-lite"/>
    </source>
</evidence>
<dbReference type="HOGENOM" id="CLU_513566_0_0_9"/>
<organism evidence="4 5">
    <name type="scientific">Jeotgalibacillus malaysiensis</name>
    <dbReference type="NCBI Taxonomy" id="1508404"/>
    <lineage>
        <taxon>Bacteria</taxon>
        <taxon>Bacillati</taxon>
        <taxon>Bacillota</taxon>
        <taxon>Bacilli</taxon>
        <taxon>Bacillales</taxon>
        <taxon>Caryophanaceae</taxon>
        <taxon>Jeotgalibacillus</taxon>
    </lineage>
</organism>
<feature type="compositionally biased region" description="Low complexity" evidence="1">
    <location>
        <begin position="204"/>
        <end position="213"/>
    </location>
</feature>
<feature type="chain" id="PRO_5039024414" description="Copper amine oxidase-like N-terminal domain-containing protein" evidence="2">
    <location>
        <begin position="26"/>
        <end position="535"/>
    </location>
</feature>
<dbReference type="KEGG" id="jeo:JMA_41640"/>
<evidence type="ECO:0000259" key="3">
    <source>
        <dbReference type="Pfam" id="PF07833"/>
    </source>
</evidence>
<name>A0A0B5ATS0_9BACL</name>
<dbReference type="EMBL" id="CP009417">
    <property type="protein sequence ID" value="AJD93481.1"/>
    <property type="molecule type" value="Genomic_DNA"/>
</dbReference>
<evidence type="ECO:0000313" key="4">
    <source>
        <dbReference type="EMBL" id="AJD93481.1"/>
    </source>
</evidence>
<geneLocation type="plasmid" evidence="5"/>
<sequence length="535" mass="59800">MTSKKKWMSVGLATAVALSAFTPVAQPQVSYAASGFPFNQDAKAEYDKILPLVVQAEQTKSEKDVIAAYEAFIKITDKMSIEDVSVYKEGNDLDKLYERLKTTLYAMPKAFQDKHIPLMADKWADEIRKSLNSVTKYYLFDLIETNKNKTIQEKLDLANRKVDFYMTVKDPSIKLPPGWDKSIDELYEEYLKDEQKPVSGGGTTPPLATTPSTNMPGTNGGGSSKPQDSIGAGTEQVQIGDTWYEVTYSYKNGKVVQTGKKKLSKEAYPHLYGYPSGTNINSQASSTNPFLNLDKAKLAYLTQDQNTESDFTIQYSLDKQSENPYYFDTGLRVDKDMNASYEQYKDVLYQIAVKSGGYVVEDNGRVLIVIDKKPIIVKDIKKAYSEREIEALFEEFPNIDIRILKTRIGTSTSLEQQIVSKQAKTVKVSGKAVELTSAPIVRDNRVLLPLKELSSALGAKVEQKEDKFIVTKEKDSVVYQLKSTNVVVKGKTLDIGIAPEAKDGTLYVEMSELSKAFGYKLIWDADSSELSFSKE</sequence>
<dbReference type="Proteomes" id="UP000031449">
    <property type="component" value="Plasmid unnamed"/>
</dbReference>
<dbReference type="BioCyc" id="JESP1508404:G14D9-13448-MONOMER"/>